<dbReference type="GO" id="GO:0005737">
    <property type="term" value="C:cytoplasm"/>
    <property type="evidence" value="ECO:0007669"/>
    <property type="project" value="UniProtKB-SubCell"/>
</dbReference>
<evidence type="ECO:0000256" key="2">
    <source>
        <dbReference type="ARBA" id="ARBA00004496"/>
    </source>
</evidence>
<sequence>MNQSTLFSSGMELAPFLTSTDLLCRTWDVISSRAEAEGIVSNKGEGLSWKVYKKPFSDLTIIAFEANTDSNLQSYLIPFSYRGEINFHHFDFLLTKGNPIIHVDGTAFSLLHKNYESLDAWKKSEINSSTPLIVTGHGLGGSVACLFTISLLESIWLGKNRPLCITYGSPLIGDKRLQQAISLSPIWNSCFLHLVSLRDPLPTLFITNRGPQTSSYMPFGTFLFCSDVNSTCFENPDSILELLKALGSIHDPNQRYQFTNYGQIVKNLNHKAICEDLTTLSEDMPLPLSASNSPLASSISLQLRALGLTQHMQKQNIDMNSLVRGMENLERKFIFQKRKKLNPSKKLNAMKMDMAQLEWYKKDSKNRKIGYYDSYKKMSVGVDFDVVKFHKNLTNYWEKMVEEVLSMPQKGGAAFRRSWLYAGTSYRRMVEPLAIADYYRKGGRDYVSNRSQHFVLLEEWFSNGTTKSVRNNIEAILTIENSYFWECVEKALLSRQQSMVVNEIEDNFDMLSECENEEAIPTMTPSFWSRVDKLLLSSKELNFDEKGLNGTVKDIEPCFEAFIDGAILSRQGSMAVQDNENNINGFGAYVSKALFSRQGSVAVNGNEMNINGFGAHVNKALLSRPESVVVRDRRRKINVEVILTTDSCFWAHVEEALLSCQDLKVAEGKEDTLRKLVEFEDYVYGLLQNYEVSSEIFLQQSSYMRWWNEYKEIKGTTYNSKLASFMNDPSKRVRYSLGAYDFPE</sequence>
<evidence type="ECO:0000259" key="7">
    <source>
        <dbReference type="Pfam" id="PF01764"/>
    </source>
</evidence>
<dbReference type="Pfam" id="PF18117">
    <property type="entry name" value="EDS1_EP"/>
    <property type="match status" value="2"/>
</dbReference>
<name>A0AAN9KHM0_CANGL</name>
<accession>A0AAN9KHM0</accession>
<dbReference type="Gene3D" id="3.40.50.1820">
    <property type="entry name" value="alpha/beta hydrolase"/>
    <property type="match status" value="1"/>
</dbReference>
<dbReference type="EMBL" id="JAYMYQ010000008">
    <property type="protein sequence ID" value="KAK7316408.1"/>
    <property type="molecule type" value="Genomic_DNA"/>
</dbReference>
<dbReference type="GO" id="GO:0052689">
    <property type="term" value="F:carboxylic ester hydrolase activity"/>
    <property type="evidence" value="ECO:0007669"/>
    <property type="project" value="InterPro"/>
</dbReference>
<evidence type="ECO:0000313" key="9">
    <source>
        <dbReference type="EMBL" id="KAK7316408.1"/>
    </source>
</evidence>
<dbReference type="Proteomes" id="UP001367508">
    <property type="component" value="Unassembled WGS sequence"/>
</dbReference>
<evidence type="ECO:0000256" key="1">
    <source>
        <dbReference type="ARBA" id="ARBA00004123"/>
    </source>
</evidence>
<dbReference type="InterPro" id="IPR029058">
    <property type="entry name" value="AB_hydrolase_fold"/>
</dbReference>
<evidence type="ECO:0000256" key="4">
    <source>
        <dbReference type="ARBA" id="ARBA00022801"/>
    </source>
</evidence>
<dbReference type="SUPFAM" id="SSF53474">
    <property type="entry name" value="alpha/beta-Hydrolases"/>
    <property type="match status" value="1"/>
</dbReference>
<comment type="caution">
    <text evidence="9">The sequence shown here is derived from an EMBL/GenBank/DDBJ whole genome shotgun (WGS) entry which is preliminary data.</text>
</comment>
<evidence type="ECO:0000256" key="6">
    <source>
        <dbReference type="ARBA" id="ARBA00023242"/>
    </source>
</evidence>
<dbReference type="PANTHER" id="PTHR46898:SF3">
    <property type="entry name" value="FUNGAL LIPASE-LIKE DOMAIN-CONTAINING PROTEIN"/>
    <property type="match status" value="1"/>
</dbReference>
<evidence type="ECO:0000256" key="5">
    <source>
        <dbReference type="ARBA" id="ARBA00022821"/>
    </source>
</evidence>
<dbReference type="GO" id="GO:0006952">
    <property type="term" value="P:defense response"/>
    <property type="evidence" value="ECO:0007669"/>
    <property type="project" value="UniProtKB-KW"/>
</dbReference>
<evidence type="ECO:0000313" key="10">
    <source>
        <dbReference type="Proteomes" id="UP001367508"/>
    </source>
</evidence>
<keyword evidence="4" id="KW-0378">Hydrolase</keyword>
<protein>
    <recommendedName>
        <fullName evidence="11">Senescence-associated carboxylesterase 101-like</fullName>
    </recommendedName>
</protein>
<dbReference type="InterPro" id="IPR041266">
    <property type="entry name" value="EDS1_EP"/>
</dbReference>
<evidence type="ECO:0000256" key="3">
    <source>
        <dbReference type="ARBA" id="ARBA00022490"/>
    </source>
</evidence>
<dbReference type="GO" id="GO:0005634">
    <property type="term" value="C:nucleus"/>
    <property type="evidence" value="ECO:0007669"/>
    <property type="project" value="UniProtKB-SubCell"/>
</dbReference>
<feature type="domain" description="EDS1 EP" evidence="8">
    <location>
        <begin position="355"/>
        <end position="516"/>
    </location>
</feature>
<dbReference type="Pfam" id="PF01764">
    <property type="entry name" value="Lipase_3"/>
    <property type="match status" value="1"/>
</dbReference>
<keyword evidence="3" id="KW-0963">Cytoplasm</keyword>
<evidence type="ECO:0008006" key="11">
    <source>
        <dbReference type="Google" id="ProtNLM"/>
    </source>
</evidence>
<feature type="domain" description="Fungal lipase-type" evidence="7">
    <location>
        <begin position="127"/>
        <end position="205"/>
    </location>
</feature>
<feature type="domain" description="EDS1 EP" evidence="8">
    <location>
        <begin position="635"/>
        <end position="725"/>
    </location>
</feature>
<dbReference type="InterPro" id="IPR044603">
    <property type="entry name" value="SAG101-like"/>
</dbReference>
<gene>
    <name evidence="9" type="ORF">VNO77_35424</name>
</gene>
<keyword evidence="10" id="KW-1185">Reference proteome</keyword>
<dbReference type="AlphaFoldDB" id="A0AAN9KHM0"/>
<dbReference type="PANTHER" id="PTHR46898">
    <property type="entry name" value="SENESCENCE-ASSOCIATED CARBOXYLESTERASE 101"/>
    <property type="match status" value="1"/>
</dbReference>
<reference evidence="9 10" key="1">
    <citation type="submission" date="2024-01" db="EMBL/GenBank/DDBJ databases">
        <title>The genomes of 5 underutilized Papilionoideae crops provide insights into root nodulation and disease resistanc.</title>
        <authorList>
            <person name="Jiang F."/>
        </authorList>
    </citation>
    <scope>NUCLEOTIDE SEQUENCE [LARGE SCALE GENOMIC DNA]</scope>
    <source>
        <strain evidence="9">LVBAO_FW01</strain>
        <tissue evidence="9">Leaves</tissue>
    </source>
</reference>
<proteinExistence type="predicted"/>
<dbReference type="GO" id="GO:0006629">
    <property type="term" value="P:lipid metabolic process"/>
    <property type="evidence" value="ECO:0007669"/>
    <property type="project" value="InterPro"/>
</dbReference>
<comment type="subcellular location">
    <subcellularLocation>
        <location evidence="2">Cytoplasm</location>
    </subcellularLocation>
    <subcellularLocation>
        <location evidence="1">Nucleus</location>
    </subcellularLocation>
</comment>
<dbReference type="InterPro" id="IPR002921">
    <property type="entry name" value="Fungal_lipase-type"/>
</dbReference>
<organism evidence="9 10">
    <name type="scientific">Canavalia gladiata</name>
    <name type="common">Sword bean</name>
    <name type="synonym">Dolichos gladiatus</name>
    <dbReference type="NCBI Taxonomy" id="3824"/>
    <lineage>
        <taxon>Eukaryota</taxon>
        <taxon>Viridiplantae</taxon>
        <taxon>Streptophyta</taxon>
        <taxon>Embryophyta</taxon>
        <taxon>Tracheophyta</taxon>
        <taxon>Spermatophyta</taxon>
        <taxon>Magnoliopsida</taxon>
        <taxon>eudicotyledons</taxon>
        <taxon>Gunneridae</taxon>
        <taxon>Pentapetalae</taxon>
        <taxon>rosids</taxon>
        <taxon>fabids</taxon>
        <taxon>Fabales</taxon>
        <taxon>Fabaceae</taxon>
        <taxon>Papilionoideae</taxon>
        <taxon>50 kb inversion clade</taxon>
        <taxon>NPAAA clade</taxon>
        <taxon>indigoferoid/millettioid clade</taxon>
        <taxon>Phaseoleae</taxon>
        <taxon>Canavalia</taxon>
    </lineage>
</organism>
<evidence type="ECO:0000259" key="8">
    <source>
        <dbReference type="Pfam" id="PF18117"/>
    </source>
</evidence>
<keyword evidence="5" id="KW-0611">Plant defense</keyword>
<keyword evidence="6" id="KW-0539">Nucleus</keyword>